<feature type="chain" id="PRO_5043459232" evidence="1">
    <location>
        <begin position="33"/>
        <end position="218"/>
    </location>
</feature>
<sequence length="218" mass="23926">MSSWSLLRRTPIHAATAAVLALAGLTHSGAAAAGERLASLPSPVPPANAAGAARPIAAWQEFCAKRPAECAIDVAEPERVALTPTAWKTIVEINSRVNRVVKPLTDMEHWGVVDRWDFAEDGYGDCEDYQLLKRRMLVSAGFSRRAMPMTVVLDENNEGHAVLMIRTDRGDFVLDNKRDDVLSWQATGYVFVKRESQLETAWVSLNHVSGVTSTASRR</sequence>
<name>A0AAU7JE86_9HYPH</name>
<protein>
    <submittedName>
        <fullName evidence="2">Transglutaminase-like cysteine peptidase</fullName>
    </submittedName>
</protein>
<keyword evidence="1" id="KW-0732">Signal</keyword>
<evidence type="ECO:0000256" key="1">
    <source>
        <dbReference type="SAM" id="SignalP"/>
    </source>
</evidence>
<dbReference type="EMBL" id="CP157484">
    <property type="protein sequence ID" value="XBO38583.1"/>
    <property type="molecule type" value="Genomic_DNA"/>
</dbReference>
<gene>
    <name evidence="2" type="ORF">ABEG18_23270</name>
</gene>
<dbReference type="InterPro" id="IPR010319">
    <property type="entry name" value="Transglutaminase-like_Cys_pept"/>
</dbReference>
<dbReference type="RefSeq" id="WP_406855422.1">
    <property type="nucleotide sequence ID" value="NZ_CP157484.1"/>
</dbReference>
<dbReference type="PANTHER" id="PTHR39327:SF1">
    <property type="entry name" value="BLR5470 PROTEIN"/>
    <property type="match status" value="1"/>
</dbReference>
<proteinExistence type="predicted"/>
<organism evidence="2">
    <name type="scientific">Alsobacter sp. KACC 23698</name>
    <dbReference type="NCBI Taxonomy" id="3149229"/>
    <lineage>
        <taxon>Bacteria</taxon>
        <taxon>Pseudomonadati</taxon>
        <taxon>Pseudomonadota</taxon>
        <taxon>Alphaproteobacteria</taxon>
        <taxon>Hyphomicrobiales</taxon>
        <taxon>Alsobacteraceae</taxon>
        <taxon>Alsobacter</taxon>
    </lineage>
</organism>
<accession>A0AAU7JE86</accession>
<reference evidence="2" key="1">
    <citation type="submission" date="2024-05" db="EMBL/GenBank/DDBJ databases">
        <authorList>
            <person name="Kim S."/>
            <person name="Heo J."/>
            <person name="Choi H."/>
            <person name="Choi Y."/>
            <person name="Kwon S.-W."/>
            <person name="Kim Y."/>
        </authorList>
    </citation>
    <scope>NUCLEOTIDE SEQUENCE</scope>
    <source>
        <strain evidence="2">KACC 23698</strain>
    </source>
</reference>
<dbReference type="Pfam" id="PF06035">
    <property type="entry name" value="Peptidase_C93"/>
    <property type="match status" value="1"/>
</dbReference>
<dbReference type="Gene3D" id="3.10.620.30">
    <property type="match status" value="1"/>
</dbReference>
<evidence type="ECO:0000313" key="2">
    <source>
        <dbReference type="EMBL" id="XBO38583.1"/>
    </source>
</evidence>
<feature type="signal peptide" evidence="1">
    <location>
        <begin position="1"/>
        <end position="32"/>
    </location>
</feature>
<dbReference type="PANTHER" id="PTHR39327">
    <property type="match status" value="1"/>
</dbReference>
<dbReference type="AlphaFoldDB" id="A0AAU7JE86"/>